<protein>
    <submittedName>
        <fullName evidence="2">Arginine:ornithine antiporter</fullName>
    </submittedName>
</protein>
<feature type="transmembrane region" description="Helical" evidence="1">
    <location>
        <begin position="48"/>
        <end position="75"/>
    </location>
</feature>
<evidence type="ECO:0000313" key="2">
    <source>
        <dbReference type="EMBL" id="STT85127.1"/>
    </source>
</evidence>
<sequence length="125" mass="14783">MKIQRKSLFLFWAWMDLFFVLQFLWWNIAHRRLPFYDDLLAYLQLLHTWGSAAVWLYPLNVLLIISIPLSMIFFFRQSRYALWLAWGQAPLRLLFMQTSLSLGLWLIQAAGVRHVADPGRLSAAL</sequence>
<feature type="transmembrane region" description="Helical" evidence="1">
    <location>
        <begin position="7"/>
        <end position="28"/>
    </location>
</feature>
<keyword evidence="1" id="KW-0472">Membrane</keyword>
<dbReference type="AlphaFoldDB" id="A0A377XPD5"/>
<evidence type="ECO:0000256" key="1">
    <source>
        <dbReference type="SAM" id="Phobius"/>
    </source>
</evidence>
<organism evidence="2 3">
    <name type="scientific">Klebsiella pneumoniae</name>
    <dbReference type="NCBI Taxonomy" id="573"/>
    <lineage>
        <taxon>Bacteria</taxon>
        <taxon>Pseudomonadati</taxon>
        <taxon>Pseudomonadota</taxon>
        <taxon>Gammaproteobacteria</taxon>
        <taxon>Enterobacterales</taxon>
        <taxon>Enterobacteriaceae</taxon>
        <taxon>Klebsiella/Raoultella group</taxon>
        <taxon>Klebsiella</taxon>
        <taxon>Klebsiella pneumoniae complex</taxon>
    </lineage>
</organism>
<keyword evidence="1" id="KW-1133">Transmembrane helix</keyword>
<keyword evidence="1" id="KW-0812">Transmembrane</keyword>
<reference evidence="2 3" key="1">
    <citation type="submission" date="2018-06" db="EMBL/GenBank/DDBJ databases">
        <authorList>
            <consortium name="Pathogen Informatics"/>
            <person name="Doyle S."/>
        </authorList>
    </citation>
    <scope>NUCLEOTIDE SEQUENCE [LARGE SCALE GENOMIC DNA]</scope>
    <source>
        <strain evidence="2 3">NCTC5047</strain>
    </source>
</reference>
<name>A0A377XPD5_KLEPN</name>
<evidence type="ECO:0000313" key="3">
    <source>
        <dbReference type="Proteomes" id="UP000254340"/>
    </source>
</evidence>
<proteinExistence type="predicted"/>
<accession>A0A377XPD5</accession>
<gene>
    <name evidence="2" type="ORF">NCTC5047_06202</name>
</gene>
<dbReference type="EMBL" id="UGLH01000006">
    <property type="protein sequence ID" value="STT85127.1"/>
    <property type="molecule type" value="Genomic_DNA"/>
</dbReference>
<dbReference type="Proteomes" id="UP000254340">
    <property type="component" value="Unassembled WGS sequence"/>
</dbReference>